<accession>A0AAV4U7S6</accession>
<sequence length="113" mass="12986">MSVLITFFPPQRELSHNDRWAEKQQGYGGDCYLSLCSDYVCWLLTALCQQVRSVGSLPMSYDSAREQKTAEVYRLTKILYCAPGTCCKRATGFEVSVPWVLQWFRIYWAGVLV</sequence>
<organism evidence="1 2">
    <name type="scientific">Caerostris extrusa</name>
    <name type="common">Bark spider</name>
    <name type="synonym">Caerostris bankana</name>
    <dbReference type="NCBI Taxonomy" id="172846"/>
    <lineage>
        <taxon>Eukaryota</taxon>
        <taxon>Metazoa</taxon>
        <taxon>Ecdysozoa</taxon>
        <taxon>Arthropoda</taxon>
        <taxon>Chelicerata</taxon>
        <taxon>Arachnida</taxon>
        <taxon>Araneae</taxon>
        <taxon>Araneomorphae</taxon>
        <taxon>Entelegynae</taxon>
        <taxon>Araneoidea</taxon>
        <taxon>Araneidae</taxon>
        <taxon>Caerostris</taxon>
    </lineage>
</organism>
<comment type="caution">
    <text evidence="1">The sequence shown here is derived from an EMBL/GenBank/DDBJ whole genome shotgun (WGS) entry which is preliminary data.</text>
</comment>
<evidence type="ECO:0000313" key="1">
    <source>
        <dbReference type="EMBL" id="GIY53792.1"/>
    </source>
</evidence>
<protein>
    <submittedName>
        <fullName evidence="1">Uncharacterized protein</fullName>
    </submittedName>
</protein>
<reference evidence="1 2" key="1">
    <citation type="submission" date="2021-06" db="EMBL/GenBank/DDBJ databases">
        <title>Caerostris extrusa draft genome.</title>
        <authorList>
            <person name="Kono N."/>
            <person name="Arakawa K."/>
        </authorList>
    </citation>
    <scope>NUCLEOTIDE SEQUENCE [LARGE SCALE GENOMIC DNA]</scope>
</reference>
<evidence type="ECO:0000313" key="2">
    <source>
        <dbReference type="Proteomes" id="UP001054945"/>
    </source>
</evidence>
<dbReference type="AlphaFoldDB" id="A0AAV4U7S6"/>
<gene>
    <name evidence="1" type="ORF">CEXT_626221</name>
</gene>
<dbReference type="Proteomes" id="UP001054945">
    <property type="component" value="Unassembled WGS sequence"/>
</dbReference>
<name>A0AAV4U7S6_CAEEX</name>
<dbReference type="EMBL" id="BPLR01012408">
    <property type="protein sequence ID" value="GIY53792.1"/>
    <property type="molecule type" value="Genomic_DNA"/>
</dbReference>
<proteinExistence type="predicted"/>
<keyword evidence="2" id="KW-1185">Reference proteome</keyword>